<dbReference type="AlphaFoldDB" id="A0A935Q1D7"/>
<dbReference type="EMBL" id="JADJMH010000034">
    <property type="protein sequence ID" value="MBK7677178.1"/>
    <property type="molecule type" value="Genomic_DNA"/>
</dbReference>
<sequence>MSKRDDYIEKMKLQLDEVNAKMSELEAKAKEAKADARAKYADQMAKLREQSQLAVTKLDELKAAGEDSWDAMVAEMEKIRDAFVHSFNYFKSQV</sequence>
<protein>
    <recommendedName>
        <fullName evidence="4">Coiled coil domain-containing protein</fullName>
    </recommendedName>
</protein>
<name>A0A935Q1D7_9PROT</name>
<comment type="caution">
    <text evidence="2">The sequence shown here is derived from an EMBL/GenBank/DDBJ whole genome shotgun (WGS) entry which is preliminary data.</text>
</comment>
<reference evidence="2 3" key="1">
    <citation type="submission" date="2020-10" db="EMBL/GenBank/DDBJ databases">
        <title>Connecting structure to function with the recovery of over 1000 high-quality activated sludge metagenome-assembled genomes encoding full-length rRNA genes using long-read sequencing.</title>
        <authorList>
            <person name="Singleton C.M."/>
            <person name="Petriglieri F."/>
            <person name="Kristensen J.M."/>
            <person name="Kirkegaard R.H."/>
            <person name="Michaelsen T.Y."/>
            <person name="Andersen M.H."/>
            <person name="Karst S.M."/>
            <person name="Dueholm M.S."/>
            <person name="Nielsen P.H."/>
            <person name="Albertsen M."/>
        </authorList>
    </citation>
    <scope>NUCLEOTIDE SEQUENCE [LARGE SCALE GENOMIC DNA]</scope>
    <source>
        <strain evidence="2">EsbW_18-Q3-R4-48_BATAC.285</strain>
    </source>
</reference>
<proteinExistence type="predicted"/>
<evidence type="ECO:0000313" key="3">
    <source>
        <dbReference type="Proteomes" id="UP000697998"/>
    </source>
</evidence>
<evidence type="ECO:0000313" key="2">
    <source>
        <dbReference type="EMBL" id="MBK7677178.1"/>
    </source>
</evidence>
<dbReference type="Proteomes" id="UP000697998">
    <property type="component" value="Unassembled WGS sequence"/>
</dbReference>
<organism evidence="2 3">
    <name type="scientific">Candidatus Accumulibacter proximus</name>
    <dbReference type="NCBI Taxonomy" id="2954385"/>
    <lineage>
        <taxon>Bacteria</taxon>
        <taxon>Pseudomonadati</taxon>
        <taxon>Pseudomonadota</taxon>
        <taxon>Betaproteobacteria</taxon>
        <taxon>Candidatus Accumulibacter</taxon>
    </lineage>
</organism>
<keyword evidence="1" id="KW-0175">Coiled coil</keyword>
<evidence type="ECO:0000256" key="1">
    <source>
        <dbReference type="SAM" id="Coils"/>
    </source>
</evidence>
<feature type="coiled-coil region" evidence="1">
    <location>
        <begin position="8"/>
        <end position="64"/>
    </location>
</feature>
<evidence type="ECO:0008006" key="4">
    <source>
        <dbReference type="Google" id="ProtNLM"/>
    </source>
</evidence>
<gene>
    <name evidence="2" type="ORF">IPJ27_21850</name>
</gene>
<accession>A0A935Q1D7</accession>